<dbReference type="InterPro" id="IPR004177">
    <property type="entry name" value="DDHD_dom"/>
</dbReference>
<gene>
    <name evidence="3" type="ORF">HK097_004378</name>
</gene>
<name>A0AAD5SE76_9FUNG</name>
<sequence>MVNYVTEELNRIYRLFKKHNPNFEGKVSLYGHSLGSLLAFDILCHQPKRRDKVQVTGLEQQPGKKKPAEVDLSDLMHGASSAEERRGKRFLDRPDIKYQVLEFEVDRLFVVGSPVGLFMLLKGDKMRARLLEMAKEEGEMVVDEDGLLRPEVNAIYNIFHPHDPVAYRIEPIIKKEHAELKPVQIPYTKGGLKGTVLGITDLGNDLVDRSRWVFESVWARTADVVSSAGKVASIVSAFRAPVATAAAGAENKPATDSEAPPVTTEDSIPGTSQKLSNDKELTRLNPRGRIDYALQEGVLENPYLSALGVHMAYWPDQDCAMFILSELYRQSKEEASEDAQTPGSGTASGKGGSLDMPGGKGKAEEKAGGNLARTPSLNKPALPPRTKPAASPADATPLSSTPPRSGFASLLSGLGLGTATTAPTPEIVPAGAVAIPKTKTVPGETELQDLGSLARSPGDLSKSTSEIMSELDHLSYL</sequence>
<dbReference type="GO" id="GO:0005737">
    <property type="term" value="C:cytoplasm"/>
    <property type="evidence" value="ECO:0007669"/>
    <property type="project" value="TreeGrafter"/>
</dbReference>
<dbReference type="PANTHER" id="PTHR23509">
    <property type="entry name" value="PA-PL1 PHOSPHOLIPASE FAMILY"/>
    <property type="match status" value="1"/>
</dbReference>
<evidence type="ECO:0000313" key="3">
    <source>
        <dbReference type="EMBL" id="KAJ3053402.1"/>
    </source>
</evidence>
<dbReference type="SUPFAM" id="SSF53474">
    <property type="entry name" value="alpha/beta-Hydrolases"/>
    <property type="match status" value="1"/>
</dbReference>
<dbReference type="EMBL" id="JADGJD010000211">
    <property type="protein sequence ID" value="KAJ3053402.1"/>
    <property type="molecule type" value="Genomic_DNA"/>
</dbReference>
<feature type="region of interest" description="Disordered" evidence="1">
    <location>
        <begin position="246"/>
        <end position="282"/>
    </location>
</feature>
<accession>A0AAD5SE76</accession>
<dbReference type="GO" id="GO:0004620">
    <property type="term" value="F:phospholipase activity"/>
    <property type="evidence" value="ECO:0007669"/>
    <property type="project" value="TreeGrafter"/>
</dbReference>
<organism evidence="3 4">
    <name type="scientific">Rhizophlyctis rosea</name>
    <dbReference type="NCBI Taxonomy" id="64517"/>
    <lineage>
        <taxon>Eukaryota</taxon>
        <taxon>Fungi</taxon>
        <taxon>Fungi incertae sedis</taxon>
        <taxon>Chytridiomycota</taxon>
        <taxon>Chytridiomycota incertae sedis</taxon>
        <taxon>Chytridiomycetes</taxon>
        <taxon>Rhizophlyctidales</taxon>
        <taxon>Rhizophlyctidaceae</taxon>
        <taxon>Rhizophlyctis</taxon>
    </lineage>
</organism>
<dbReference type="PANTHER" id="PTHR23509:SF10">
    <property type="entry name" value="LD21067P"/>
    <property type="match status" value="1"/>
</dbReference>
<comment type="caution">
    <text evidence="3">The sequence shown here is derived from an EMBL/GenBank/DDBJ whole genome shotgun (WGS) entry which is preliminary data.</text>
</comment>
<dbReference type="SMART" id="SM01127">
    <property type="entry name" value="DDHD"/>
    <property type="match status" value="1"/>
</dbReference>
<dbReference type="InterPro" id="IPR029058">
    <property type="entry name" value="AB_hydrolase_fold"/>
</dbReference>
<evidence type="ECO:0000313" key="4">
    <source>
        <dbReference type="Proteomes" id="UP001212841"/>
    </source>
</evidence>
<evidence type="ECO:0000256" key="1">
    <source>
        <dbReference type="SAM" id="MobiDB-lite"/>
    </source>
</evidence>
<evidence type="ECO:0000259" key="2">
    <source>
        <dbReference type="PROSITE" id="PS51043"/>
    </source>
</evidence>
<dbReference type="InterPro" id="IPR058055">
    <property type="entry name" value="PA-PLA1"/>
</dbReference>
<dbReference type="Pfam" id="PF02862">
    <property type="entry name" value="DDHD"/>
    <property type="match status" value="1"/>
</dbReference>
<proteinExistence type="predicted"/>
<dbReference type="PROSITE" id="PS51043">
    <property type="entry name" value="DDHD"/>
    <property type="match status" value="1"/>
</dbReference>
<feature type="domain" description="DDHD" evidence="2">
    <location>
        <begin position="101"/>
        <end position="329"/>
    </location>
</feature>
<keyword evidence="4" id="KW-1185">Reference proteome</keyword>
<dbReference type="GO" id="GO:0046872">
    <property type="term" value="F:metal ion binding"/>
    <property type="evidence" value="ECO:0007669"/>
    <property type="project" value="InterPro"/>
</dbReference>
<feature type="region of interest" description="Disordered" evidence="1">
    <location>
        <begin position="443"/>
        <end position="467"/>
    </location>
</feature>
<dbReference type="AlphaFoldDB" id="A0AAD5SE76"/>
<reference evidence="3" key="1">
    <citation type="submission" date="2020-05" db="EMBL/GenBank/DDBJ databases">
        <title>Phylogenomic resolution of chytrid fungi.</title>
        <authorList>
            <person name="Stajich J.E."/>
            <person name="Amses K."/>
            <person name="Simmons R."/>
            <person name="Seto K."/>
            <person name="Myers J."/>
            <person name="Bonds A."/>
            <person name="Quandt C.A."/>
            <person name="Barry K."/>
            <person name="Liu P."/>
            <person name="Grigoriev I."/>
            <person name="Longcore J.E."/>
            <person name="James T.Y."/>
        </authorList>
    </citation>
    <scope>NUCLEOTIDE SEQUENCE</scope>
    <source>
        <strain evidence="3">JEL0318</strain>
    </source>
</reference>
<dbReference type="Proteomes" id="UP001212841">
    <property type="component" value="Unassembled WGS sequence"/>
</dbReference>
<feature type="region of interest" description="Disordered" evidence="1">
    <location>
        <begin position="333"/>
        <end position="406"/>
    </location>
</feature>
<protein>
    <recommendedName>
        <fullName evidence="2">DDHD domain-containing protein</fullName>
    </recommendedName>
</protein>
<feature type="compositionally biased region" description="Polar residues" evidence="1">
    <location>
        <begin position="264"/>
        <end position="275"/>
    </location>
</feature>